<dbReference type="PANTHER" id="PTHR43128">
    <property type="entry name" value="L-2-HYDROXYCARBOXYLATE DEHYDROGENASE (NAD(P)(+))"/>
    <property type="match status" value="1"/>
</dbReference>
<evidence type="ECO:0000313" key="2">
    <source>
        <dbReference type="Ensembl" id="ENSVURP00010031228.1"/>
    </source>
</evidence>
<dbReference type="STRING" id="29139.ENSVURP00010031228"/>
<dbReference type="InterPro" id="IPR022383">
    <property type="entry name" value="Lactate/malate_DH_C"/>
</dbReference>
<reference evidence="2" key="2">
    <citation type="submission" date="2025-08" db="UniProtKB">
        <authorList>
            <consortium name="Ensembl"/>
        </authorList>
    </citation>
    <scope>IDENTIFICATION</scope>
</reference>
<feature type="domain" description="Lactate/malate dehydrogenase C-terminal" evidence="1">
    <location>
        <begin position="3"/>
        <end position="53"/>
    </location>
</feature>
<sequence length="93" mass="10595">MIKGLYGINEDAFLSVPYVLGQNGSSNVVKVSLNLEKEGRLKKSTDTLWRIQKKLQFQSLLMYCHFTVENMTVVKGLCMKHFSNRSNLPLISD</sequence>
<dbReference type="GO" id="GO:0006089">
    <property type="term" value="P:lactate metabolic process"/>
    <property type="evidence" value="ECO:0007669"/>
    <property type="project" value="TreeGrafter"/>
</dbReference>
<name>A0A4X2M4K5_VOMUR</name>
<dbReference type="Proteomes" id="UP000314987">
    <property type="component" value="Unassembled WGS sequence"/>
</dbReference>
<accession>A0A4X2M4K5</accession>
<dbReference type="Gene3D" id="3.90.110.10">
    <property type="entry name" value="Lactate dehydrogenase/glycoside hydrolase, family 4, C-terminal"/>
    <property type="match status" value="1"/>
</dbReference>
<dbReference type="Ensembl" id="ENSVURT00010035563.1">
    <property type="protein sequence ID" value="ENSVURP00010031228.1"/>
    <property type="gene ID" value="ENSVURG00010023882.1"/>
</dbReference>
<dbReference type="SUPFAM" id="SSF56327">
    <property type="entry name" value="LDH C-terminal domain-like"/>
    <property type="match status" value="1"/>
</dbReference>
<dbReference type="InterPro" id="IPR015955">
    <property type="entry name" value="Lactate_DH/Glyco_Ohase_4_C"/>
</dbReference>
<dbReference type="AlphaFoldDB" id="A0A4X2M4K5"/>
<dbReference type="Pfam" id="PF02866">
    <property type="entry name" value="Ldh_1_C"/>
    <property type="match status" value="1"/>
</dbReference>
<evidence type="ECO:0000313" key="3">
    <source>
        <dbReference type="Proteomes" id="UP000314987"/>
    </source>
</evidence>
<dbReference type="PANTHER" id="PTHR43128:SF10">
    <property type="entry name" value="L-LACTATE DEHYDROGENASE A CHAIN"/>
    <property type="match status" value="1"/>
</dbReference>
<organism evidence="2 3">
    <name type="scientific">Vombatus ursinus</name>
    <name type="common">Common wombat</name>
    <dbReference type="NCBI Taxonomy" id="29139"/>
    <lineage>
        <taxon>Eukaryota</taxon>
        <taxon>Metazoa</taxon>
        <taxon>Chordata</taxon>
        <taxon>Craniata</taxon>
        <taxon>Vertebrata</taxon>
        <taxon>Euteleostomi</taxon>
        <taxon>Mammalia</taxon>
        <taxon>Metatheria</taxon>
        <taxon>Diprotodontia</taxon>
        <taxon>Vombatidae</taxon>
        <taxon>Vombatus</taxon>
    </lineage>
</organism>
<proteinExistence type="predicted"/>
<dbReference type="GeneTree" id="ENSGT00940000153201"/>
<reference evidence="2" key="3">
    <citation type="submission" date="2025-09" db="UniProtKB">
        <authorList>
            <consortium name="Ensembl"/>
        </authorList>
    </citation>
    <scope>IDENTIFICATION</scope>
</reference>
<keyword evidence="3" id="KW-1185">Reference proteome</keyword>
<protein>
    <recommendedName>
        <fullName evidence="1">Lactate/malate dehydrogenase C-terminal domain-containing protein</fullName>
    </recommendedName>
</protein>
<evidence type="ECO:0000259" key="1">
    <source>
        <dbReference type="Pfam" id="PF02866"/>
    </source>
</evidence>
<dbReference type="GO" id="GO:0004459">
    <property type="term" value="F:L-lactate dehydrogenase (NAD+) activity"/>
    <property type="evidence" value="ECO:0007669"/>
    <property type="project" value="TreeGrafter"/>
</dbReference>
<reference evidence="3" key="1">
    <citation type="submission" date="2018-12" db="EMBL/GenBank/DDBJ databases">
        <authorList>
            <person name="Yazar S."/>
        </authorList>
    </citation>
    <scope>NUCLEOTIDE SEQUENCE [LARGE SCALE GENOMIC DNA]</scope>
</reference>